<dbReference type="EMBL" id="LSRX01000194">
    <property type="protein sequence ID" value="OLQ05098.1"/>
    <property type="molecule type" value="Genomic_DNA"/>
</dbReference>
<dbReference type="GO" id="GO:0034599">
    <property type="term" value="P:cellular response to oxidative stress"/>
    <property type="evidence" value="ECO:0007669"/>
    <property type="project" value="TreeGrafter"/>
</dbReference>
<evidence type="ECO:0000313" key="4">
    <source>
        <dbReference type="EMBL" id="OLQ05098.1"/>
    </source>
</evidence>
<keyword evidence="5" id="KW-1185">Reference proteome</keyword>
<dbReference type="PANTHER" id="PTHR45694">
    <property type="entry name" value="GLUTAREDOXIN 2"/>
    <property type="match status" value="1"/>
</dbReference>
<dbReference type="GO" id="GO:0005737">
    <property type="term" value="C:cytoplasm"/>
    <property type="evidence" value="ECO:0007669"/>
    <property type="project" value="TreeGrafter"/>
</dbReference>
<dbReference type="InterPro" id="IPR002109">
    <property type="entry name" value="Glutaredoxin"/>
</dbReference>
<dbReference type="Gene3D" id="3.10.180.10">
    <property type="entry name" value="2,3-Dihydroxybiphenyl 1,2-Dioxygenase, domain 1"/>
    <property type="match status" value="1"/>
</dbReference>
<keyword evidence="2" id="KW-0676">Redox-active center</keyword>
<dbReference type="InterPro" id="IPR036249">
    <property type="entry name" value="Thioredoxin-like_sf"/>
</dbReference>
<evidence type="ECO:0000259" key="3">
    <source>
        <dbReference type="PROSITE" id="PS51819"/>
    </source>
</evidence>
<name>A0A1Q9ECF8_SYMMI</name>
<dbReference type="PROSITE" id="PS51354">
    <property type="entry name" value="GLUTAREDOXIN_2"/>
    <property type="match status" value="1"/>
</dbReference>
<dbReference type="OrthoDB" id="418495at2759"/>
<dbReference type="PROSITE" id="PS00195">
    <property type="entry name" value="GLUTAREDOXIN_1"/>
    <property type="match status" value="1"/>
</dbReference>
<accession>A0A1Q9ECF8</accession>
<sequence length="362" mass="40112">MRNSLPNELDDAPKRRRRVCSAAAPTEAAKALGYAEEDGCVVGPDKYRFRLLTLPSGRSERFLYVMCRSGNLEKTVGFYKDFLGMVDVEVPSGIPSKPKTAAVSYTSEMHPHGLEPVLLVWYEDGVAPKPTPWEGRHALGYPGNIHHAFVRYKKEFPDKIMHDEKTGGPISLQEKLGTLFIFIARDYDGYEMCYVSRETMLPAVVEAATNYDGKALDFDTRAKRIAAIEKAGREVEELLKSNPVVLFSKEWCPFCRKAKDALSSIDAKYLVKELENADKKPNVEDPMSFQEYLAAKTNAGKSVPKGFIKGEFIGGGDDIVELNKRGVAVGAAAKKEAPAGQDGHFFYNGKLVAEAEWKACEV</sequence>
<dbReference type="InterPro" id="IPR037523">
    <property type="entry name" value="VOC_core"/>
</dbReference>
<dbReference type="InterPro" id="IPR029068">
    <property type="entry name" value="Glyas_Bleomycin-R_OHBP_Dase"/>
</dbReference>
<evidence type="ECO:0000256" key="1">
    <source>
        <dbReference type="ARBA" id="ARBA00023157"/>
    </source>
</evidence>
<dbReference type="InterPro" id="IPR014025">
    <property type="entry name" value="Glutaredoxin_subgr"/>
</dbReference>
<dbReference type="PRINTS" id="PR00160">
    <property type="entry name" value="GLUTAREDOXIN"/>
</dbReference>
<dbReference type="Pfam" id="PF00462">
    <property type="entry name" value="Glutaredoxin"/>
    <property type="match status" value="1"/>
</dbReference>
<keyword evidence="1" id="KW-1015">Disulfide bond</keyword>
<dbReference type="PANTHER" id="PTHR45694:SF18">
    <property type="entry name" value="GLUTAREDOXIN-1-RELATED"/>
    <property type="match status" value="1"/>
</dbReference>
<dbReference type="InterPro" id="IPR011767">
    <property type="entry name" value="GLR_AS"/>
</dbReference>
<dbReference type="Gene3D" id="3.40.30.10">
    <property type="entry name" value="Glutaredoxin"/>
    <property type="match status" value="1"/>
</dbReference>
<evidence type="ECO:0000256" key="2">
    <source>
        <dbReference type="ARBA" id="ARBA00023284"/>
    </source>
</evidence>
<organism evidence="4 5">
    <name type="scientific">Symbiodinium microadriaticum</name>
    <name type="common">Dinoflagellate</name>
    <name type="synonym">Zooxanthella microadriatica</name>
    <dbReference type="NCBI Taxonomy" id="2951"/>
    <lineage>
        <taxon>Eukaryota</taxon>
        <taxon>Sar</taxon>
        <taxon>Alveolata</taxon>
        <taxon>Dinophyceae</taxon>
        <taxon>Suessiales</taxon>
        <taxon>Symbiodiniaceae</taxon>
        <taxon>Symbiodinium</taxon>
    </lineage>
</organism>
<dbReference type="SUPFAM" id="SSF52833">
    <property type="entry name" value="Thioredoxin-like"/>
    <property type="match status" value="1"/>
</dbReference>
<dbReference type="SUPFAM" id="SSF54593">
    <property type="entry name" value="Glyoxalase/Bleomycin resistance protein/Dihydroxybiphenyl dioxygenase"/>
    <property type="match status" value="1"/>
</dbReference>
<dbReference type="AlphaFoldDB" id="A0A1Q9ECF8"/>
<dbReference type="PROSITE" id="PS51819">
    <property type="entry name" value="VOC"/>
    <property type="match status" value="1"/>
</dbReference>
<gene>
    <name evidence="4" type="primary">GRX1</name>
    <name evidence="4" type="ORF">AK812_SmicGene11731</name>
</gene>
<comment type="caution">
    <text evidence="4">The sequence shown here is derived from an EMBL/GenBank/DDBJ whole genome shotgun (WGS) entry which is preliminary data.</text>
</comment>
<feature type="domain" description="VOC" evidence="3">
    <location>
        <begin position="61"/>
        <end position="197"/>
    </location>
</feature>
<reference evidence="4 5" key="1">
    <citation type="submission" date="2016-02" db="EMBL/GenBank/DDBJ databases">
        <title>Genome analysis of coral dinoflagellate symbionts highlights evolutionary adaptations to a symbiotic lifestyle.</title>
        <authorList>
            <person name="Aranda M."/>
            <person name="Li Y."/>
            <person name="Liew Y.J."/>
            <person name="Baumgarten S."/>
            <person name="Simakov O."/>
            <person name="Wilson M."/>
            <person name="Piel J."/>
            <person name="Ashoor H."/>
            <person name="Bougouffa S."/>
            <person name="Bajic V.B."/>
            <person name="Ryu T."/>
            <person name="Ravasi T."/>
            <person name="Bayer T."/>
            <person name="Micklem G."/>
            <person name="Kim H."/>
            <person name="Bhak J."/>
            <person name="Lajeunesse T.C."/>
            <person name="Voolstra C.R."/>
        </authorList>
    </citation>
    <scope>NUCLEOTIDE SEQUENCE [LARGE SCALE GENOMIC DNA]</scope>
    <source>
        <strain evidence="4 5">CCMP2467</strain>
    </source>
</reference>
<evidence type="ECO:0000313" key="5">
    <source>
        <dbReference type="Proteomes" id="UP000186817"/>
    </source>
</evidence>
<dbReference type="GO" id="GO:0015038">
    <property type="term" value="F:glutathione disulfide oxidoreductase activity"/>
    <property type="evidence" value="ECO:0007669"/>
    <property type="project" value="TreeGrafter"/>
</dbReference>
<proteinExistence type="predicted"/>
<dbReference type="Proteomes" id="UP000186817">
    <property type="component" value="Unassembled WGS sequence"/>
</dbReference>
<protein>
    <submittedName>
        <fullName evidence="4">Glutaredoxin-1</fullName>
    </submittedName>
</protein>